<evidence type="ECO:0000313" key="1">
    <source>
        <dbReference type="EMBL" id="KIO21975.1"/>
    </source>
</evidence>
<sequence length="188" mass="20349">MLPADGVEHRRLDAQHQAVTTMLGGLFPADSGVQEILLQGSDEYKPRVLDVGTGSGAWAIDIAIKYPNAEVVGLDLAPVNPSSPPPSNCRFEIGDASAGLKQFGRFDVIHARSVLQGVKDYAALYTDIAEVLNPQGVFISVEPEMGFYDKNKVKYGLQKEGDPVCNFKERDILALTRTAFRISAGLKS</sequence>
<proteinExistence type="predicted"/>
<dbReference type="GO" id="GO:0008168">
    <property type="term" value="F:methyltransferase activity"/>
    <property type="evidence" value="ECO:0007669"/>
    <property type="project" value="TreeGrafter"/>
</dbReference>
<evidence type="ECO:0000313" key="2">
    <source>
        <dbReference type="Proteomes" id="UP000054248"/>
    </source>
</evidence>
<accession>A0A0C3Q1C0</accession>
<organism evidence="1 2">
    <name type="scientific">Tulasnella calospora MUT 4182</name>
    <dbReference type="NCBI Taxonomy" id="1051891"/>
    <lineage>
        <taxon>Eukaryota</taxon>
        <taxon>Fungi</taxon>
        <taxon>Dikarya</taxon>
        <taxon>Basidiomycota</taxon>
        <taxon>Agaricomycotina</taxon>
        <taxon>Agaricomycetes</taxon>
        <taxon>Cantharellales</taxon>
        <taxon>Tulasnellaceae</taxon>
        <taxon>Tulasnella</taxon>
    </lineage>
</organism>
<reference evidence="1 2" key="1">
    <citation type="submission" date="2014-04" db="EMBL/GenBank/DDBJ databases">
        <authorList>
            <consortium name="DOE Joint Genome Institute"/>
            <person name="Kuo A."/>
            <person name="Girlanda M."/>
            <person name="Perotto S."/>
            <person name="Kohler A."/>
            <person name="Nagy L.G."/>
            <person name="Floudas D."/>
            <person name="Copeland A."/>
            <person name="Barry K.W."/>
            <person name="Cichocki N."/>
            <person name="Veneault-Fourrey C."/>
            <person name="LaButti K."/>
            <person name="Lindquist E.A."/>
            <person name="Lipzen A."/>
            <person name="Lundell T."/>
            <person name="Morin E."/>
            <person name="Murat C."/>
            <person name="Sun H."/>
            <person name="Tunlid A."/>
            <person name="Henrissat B."/>
            <person name="Grigoriev I.V."/>
            <person name="Hibbett D.S."/>
            <person name="Martin F."/>
            <person name="Nordberg H.P."/>
            <person name="Cantor M.N."/>
            <person name="Hua S.X."/>
        </authorList>
    </citation>
    <scope>NUCLEOTIDE SEQUENCE [LARGE SCALE GENOMIC DNA]</scope>
    <source>
        <strain evidence="1 2">MUT 4182</strain>
    </source>
</reference>
<dbReference type="CDD" id="cd02440">
    <property type="entry name" value="AdoMet_MTases"/>
    <property type="match status" value="1"/>
</dbReference>
<dbReference type="PANTHER" id="PTHR43591:SF24">
    <property type="entry name" value="2-METHOXY-6-POLYPRENYL-1,4-BENZOQUINOL METHYLASE, MITOCHONDRIAL"/>
    <property type="match status" value="1"/>
</dbReference>
<protein>
    <submittedName>
        <fullName evidence="1">Uncharacterized protein</fullName>
    </submittedName>
</protein>
<dbReference type="Gene3D" id="3.40.50.150">
    <property type="entry name" value="Vaccinia Virus protein VP39"/>
    <property type="match status" value="1"/>
</dbReference>
<dbReference type="AlphaFoldDB" id="A0A0C3Q1C0"/>
<dbReference type="InterPro" id="IPR029063">
    <property type="entry name" value="SAM-dependent_MTases_sf"/>
</dbReference>
<name>A0A0C3Q1C0_9AGAM</name>
<dbReference type="PANTHER" id="PTHR43591">
    <property type="entry name" value="METHYLTRANSFERASE"/>
    <property type="match status" value="1"/>
</dbReference>
<dbReference type="SUPFAM" id="SSF53335">
    <property type="entry name" value="S-adenosyl-L-methionine-dependent methyltransferases"/>
    <property type="match status" value="1"/>
</dbReference>
<dbReference type="OrthoDB" id="2013972at2759"/>
<dbReference type="Proteomes" id="UP000054248">
    <property type="component" value="Unassembled WGS sequence"/>
</dbReference>
<dbReference type="EMBL" id="KN823122">
    <property type="protein sequence ID" value="KIO21975.1"/>
    <property type="molecule type" value="Genomic_DNA"/>
</dbReference>
<dbReference type="STRING" id="1051891.A0A0C3Q1C0"/>
<gene>
    <name evidence="1" type="ORF">M407DRAFT_122663</name>
</gene>
<dbReference type="HOGENOM" id="CLU_093259_2_0_1"/>
<reference evidence="2" key="2">
    <citation type="submission" date="2015-01" db="EMBL/GenBank/DDBJ databases">
        <title>Evolutionary Origins and Diversification of the Mycorrhizal Mutualists.</title>
        <authorList>
            <consortium name="DOE Joint Genome Institute"/>
            <consortium name="Mycorrhizal Genomics Consortium"/>
            <person name="Kohler A."/>
            <person name="Kuo A."/>
            <person name="Nagy L.G."/>
            <person name="Floudas D."/>
            <person name="Copeland A."/>
            <person name="Barry K.W."/>
            <person name="Cichocki N."/>
            <person name="Veneault-Fourrey C."/>
            <person name="LaButti K."/>
            <person name="Lindquist E.A."/>
            <person name="Lipzen A."/>
            <person name="Lundell T."/>
            <person name="Morin E."/>
            <person name="Murat C."/>
            <person name="Riley R."/>
            <person name="Ohm R."/>
            <person name="Sun H."/>
            <person name="Tunlid A."/>
            <person name="Henrissat B."/>
            <person name="Grigoriev I.V."/>
            <person name="Hibbett D.S."/>
            <person name="Martin F."/>
        </authorList>
    </citation>
    <scope>NUCLEOTIDE SEQUENCE [LARGE SCALE GENOMIC DNA]</scope>
    <source>
        <strain evidence="2">MUT 4182</strain>
    </source>
</reference>
<keyword evidence="2" id="KW-1185">Reference proteome</keyword>
<dbReference type="Pfam" id="PF13489">
    <property type="entry name" value="Methyltransf_23"/>
    <property type="match status" value="1"/>
</dbReference>